<keyword evidence="1" id="KW-1133">Transmembrane helix</keyword>
<evidence type="ECO:0000313" key="2">
    <source>
        <dbReference type="EMBL" id="CAI9296710.1"/>
    </source>
</evidence>
<name>A0AA36EKH6_LACSI</name>
<sequence>MEGQDWHMIGADCLVLSCCCQFLILQMLMFLLFKLPSKVFRKAKEYVKRKFGIRRKVARCVAAFVGRQQPWPPHRDAAEGFRWEELNGCMEEVEEALEEMCRKGEFGFGSFWRGDDEEHDLEDNFRICFVDQQLGYHDDSGKYHFVDVFGPLTMQLI</sequence>
<dbReference type="Proteomes" id="UP001177003">
    <property type="component" value="Chromosome 8"/>
</dbReference>
<dbReference type="EMBL" id="OX465084">
    <property type="protein sequence ID" value="CAI9296710.1"/>
    <property type="molecule type" value="Genomic_DNA"/>
</dbReference>
<evidence type="ECO:0000313" key="3">
    <source>
        <dbReference type="Proteomes" id="UP001177003"/>
    </source>
</evidence>
<accession>A0AA36EKH6</accession>
<organism evidence="2 3">
    <name type="scientific">Lactuca saligna</name>
    <name type="common">Willowleaf lettuce</name>
    <dbReference type="NCBI Taxonomy" id="75948"/>
    <lineage>
        <taxon>Eukaryota</taxon>
        <taxon>Viridiplantae</taxon>
        <taxon>Streptophyta</taxon>
        <taxon>Embryophyta</taxon>
        <taxon>Tracheophyta</taxon>
        <taxon>Spermatophyta</taxon>
        <taxon>Magnoliopsida</taxon>
        <taxon>eudicotyledons</taxon>
        <taxon>Gunneridae</taxon>
        <taxon>Pentapetalae</taxon>
        <taxon>asterids</taxon>
        <taxon>campanulids</taxon>
        <taxon>Asterales</taxon>
        <taxon>Asteraceae</taxon>
        <taxon>Cichorioideae</taxon>
        <taxon>Cichorieae</taxon>
        <taxon>Lactucinae</taxon>
        <taxon>Lactuca</taxon>
    </lineage>
</organism>
<reference evidence="2" key="1">
    <citation type="submission" date="2023-04" db="EMBL/GenBank/DDBJ databases">
        <authorList>
            <person name="Vijverberg K."/>
            <person name="Xiong W."/>
            <person name="Schranz E."/>
        </authorList>
    </citation>
    <scope>NUCLEOTIDE SEQUENCE</scope>
</reference>
<gene>
    <name evidence="2" type="ORF">LSALG_LOCUS35562</name>
</gene>
<keyword evidence="1" id="KW-0472">Membrane</keyword>
<proteinExistence type="predicted"/>
<dbReference type="AlphaFoldDB" id="A0AA36EKH6"/>
<dbReference type="PANTHER" id="PTHR33264:SF27">
    <property type="entry name" value="TRANSMEMBRANE PROTEIN"/>
    <property type="match status" value="1"/>
</dbReference>
<dbReference type="PANTHER" id="PTHR33264">
    <property type="entry name" value="EXPRESSED PROTEIN"/>
    <property type="match status" value="1"/>
</dbReference>
<keyword evidence="1" id="KW-0812">Transmembrane</keyword>
<evidence type="ECO:0000256" key="1">
    <source>
        <dbReference type="SAM" id="Phobius"/>
    </source>
</evidence>
<keyword evidence="3" id="KW-1185">Reference proteome</keyword>
<protein>
    <recommendedName>
        <fullName evidence="4">Transmembrane protein</fullName>
    </recommendedName>
</protein>
<feature type="transmembrane region" description="Helical" evidence="1">
    <location>
        <begin position="6"/>
        <end position="33"/>
    </location>
</feature>
<evidence type="ECO:0008006" key="4">
    <source>
        <dbReference type="Google" id="ProtNLM"/>
    </source>
</evidence>